<reference evidence="2 3" key="1">
    <citation type="submission" date="2016-03" db="EMBL/GenBank/DDBJ databases">
        <title>EvidentialGene: Evidence-directed Construction of Genes on Genomes.</title>
        <authorList>
            <person name="Gilbert D.G."/>
            <person name="Choi J.-H."/>
            <person name="Mockaitis K."/>
            <person name="Colbourne J."/>
            <person name="Pfrender M."/>
        </authorList>
    </citation>
    <scope>NUCLEOTIDE SEQUENCE [LARGE SCALE GENOMIC DNA]</scope>
    <source>
        <strain evidence="2 3">Xinb3</strain>
        <tissue evidence="2">Complete organism</tissue>
    </source>
</reference>
<gene>
    <name evidence="2" type="ORF">APZ42_019877</name>
</gene>
<evidence type="ECO:0000313" key="3">
    <source>
        <dbReference type="Proteomes" id="UP000076858"/>
    </source>
</evidence>
<dbReference type="AlphaFoldDB" id="A0A164XST0"/>
<feature type="region of interest" description="Disordered" evidence="1">
    <location>
        <begin position="1"/>
        <end position="96"/>
    </location>
</feature>
<feature type="compositionally biased region" description="Polar residues" evidence="1">
    <location>
        <begin position="44"/>
        <end position="66"/>
    </location>
</feature>
<keyword evidence="3" id="KW-1185">Reference proteome</keyword>
<dbReference type="OrthoDB" id="6356988at2759"/>
<protein>
    <submittedName>
        <fullName evidence="2">Uncharacterized protein</fullName>
    </submittedName>
</protein>
<sequence>MVLNIMDKPGVKRLAIPRSRVPSNSSTPSGISRRGTSTPTGSSNKNRSCNYSPITNLDFSKSSAGSTDKPEPKLLKPLGPAFPQSSTEKKSLSKPKLSIEEQSTLLYMTYQQQHFLNNQLEESKESVLADCKKQIEDLWHLIKIKESKITQIKERMKLEKLHLQLTSHVKEIQPVVKQTADVLDAVTPKVKELAQGLDTYRHQIKLVEINEFKNEDADELIRSFEMNAILCKEVETEKLHEVMKTAHIVSEVDRRTSSQIKMMEEVQRINFQAITRLGQEITLSEGKRITRNCAISMCERATWKRIVKKTVICSMFQRTKPAHWFFRLR</sequence>
<evidence type="ECO:0000256" key="1">
    <source>
        <dbReference type="SAM" id="MobiDB-lite"/>
    </source>
</evidence>
<accession>A0A164XST0</accession>
<name>A0A164XST0_9CRUS</name>
<organism evidence="2 3">
    <name type="scientific">Daphnia magna</name>
    <dbReference type="NCBI Taxonomy" id="35525"/>
    <lineage>
        <taxon>Eukaryota</taxon>
        <taxon>Metazoa</taxon>
        <taxon>Ecdysozoa</taxon>
        <taxon>Arthropoda</taxon>
        <taxon>Crustacea</taxon>
        <taxon>Branchiopoda</taxon>
        <taxon>Diplostraca</taxon>
        <taxon>Cladocera</taxon>
        <taxon>Anomopoda</taxon>
        <taxon>Daphniidae</taxon>
        <taxon>Daphnia</taxon>
    </lineage>
</organism>
<comment type="caution">
    <text evidence="2">The sequence shown here is derived from an EMBL/GenBank/DDBJ whole genome shotgun (WGS) entry which is preliminary data.</text>
</comment>
<feature type="compositionally biased region" description="Low complexity" evidence="1">
    <location>
        <begin position="29"/>
        <end position="43"/>
    </location>
</feature>
<dbReference type="Proteomes" id="UP000076858">
    <property type="component" value="Unassembled WGS sequence"/>
</dbReference>
<dbReference type="EMBL" id="LRGB01000944">
    <property type="protein sequence ID" value="KZS14535.1"/>
    <property type="molecule type" value="Genomic_DNA"/>
</dbReference>
<evidence type="ECO:0000313" key="2">
    <source>
        <dbReference type="EMBL" id="KZS14535.1"/>
    </source>
</evidence>
<proteinExistence type="predicted"/>